<dbReference type="InterPro" id="IPR003594">
    <property type="entry name" value="HATPase_dom"/>
</dbReference>
<dbReference type="InterPro" id="IPR050482">
    <property type="entry name" value="Sensor_HK_TwoCompSys"/>
</dbReference>
<keyword evidence="8" id="KW-0902">Two-component regulatory system</keyword>
<keyword evidence="3" id="KW-0597">Phosphoprotein</keyword>
<keyword evidence="4" id="KW-0808">Transferase</keyword>
<keyword evidence="9" id="KW-0472">Membrane</keyword>
<reference evidence="12 13" key="1">
    <citation type="submission" date="2019-06" db="EMBL/GenBank/DDBJ databases">
        <title>Description of Kitasatospora acidophila sp. nov. isolated from pine grove soil, and reclassification of Streptomyces novaecaesareae to Kitasatospora novaeceasareae comb. nov.</title>
        <authorList>
            <person name="Kim M.J."/>
        </authorList>
    </citation>
    <scope>NUCLEOTIDE SEQUENCE [LARGE SCALE GENOMIC DNA]</scope>
    <source>
        <strain evidence="12 13">MMS16-CNU292</strain>
    </source>
</reference>
<name>A0A540WCC2_9ACTN</name>
<dbReference type="AlphaFoldDB" id="A0A540WCC2"/>
<keyword evidence="6 12" id="KW-0418">Kinase</keyword>
<evidence type="ECO:0000256" key="9">
    <source>
        <dbReference type="SAM" id="Phobius"/>
    </source>
</evidence>
<feature type="transmembrane region" description="Helical" evidence="9">
    <location>
        <begin position="115"/>
        <end position="132"/>
    </location>
</feature>
<feature type="domain" description="Histidine kinase/HSP90-like ATPase" evidence="10">
    <location>
        <begin position="286"/>
        <end position="376"/>
    </location>
</feature>
<evidence type="ECO:0000256" key="3">
    <source>
        <dbReference type="ARBA" id="ARBA00022553"/>
    </source>
</evidence>
<dbReference type="EC" id="2.7.13.3" evidence="2"/>
<dbReference type="Proteomes" id="UP000319103">
    <property type="component" value="Unassembled WGS sequence"/>
</dbReference>
<evidence type="ECO:0000259" key="11">
    <source>
        <dbReference type="Pfam" id="PF07730"/>
    </source>
</evidence>
<evidence type="ECO:0000256" key="5">
    <source>
        <dbReference type="ARBA" id="ARBA00022741"/>
    </source>
</evidence>
<feature type="domain" description="Signal transduction histidine kinase subgroup 3 dimerisation and phosphoacceptor" evidence="11">
    <location>
        <begin position="177"/>
        <end position="242"/>
    </location>
</feature>
<evidence type="ECO:0000256" key="8">
    <source>
        <dbReference type="ARBA" id="ARBA00023012"/>
    </source>
</evidence>
<evidence type="ECO:0000256" key="6">
    <source>
        <dbReference type="ARBA" id="ARBA00022777"/>
    </source>
</evidence>
<dbReference type="PANTHER" id="PTHR24421">
    <property type="entry name" value="NITRATE/NITRITE SENSOR PROTEIN NARX-RELATED"/>
    <property type="match status" value="1"/>
</dbReference>
<evidence type="ECO:0000313" key="12">
    <source>
        <dbReference type="EMBL" id="TQF06685.1"/>
    </source>
</evidence>
<feature type="transmembrane region" description="Helical" evidence="9">
    <location>
        <begin position="40"/>
        <end position="56"/>
    </location>
</feature>
<keyword evidence="9" id="KW-0812">Transmembrane</keyword>
<evidence type="ECO:0000259" key="10">
    <source>
        <dbReference type="Pfam" id="PF02518"/>
    </source>
</evidence>
<comment type="catalytic activity">
    <reaction evidence="1">
        <text>ATP + protein L-histidine = ADP + protein N-phospho-L-histidine.</text>
        <dbReference type="EC" id="2.7.13.3"/>
    </reaction>
</comment>
<protein>
    <recommendedName>
        <fullName evidence="2">histidine kinase</fullName>
        <ecNumber evidence="2">2.7.13.3</ecNumber>
    </recommendedName>
</protein>
<keyword evidence="13" id="KW-1185">Reference proteome</keyword>
<feature type="transmembrane region" description="Helical" evidence="9">
    <location>
        <begin position="138"/>
        <end position="156"/>
    </location>
</feature>
<keyword evidence="5" id="KW-0547">Nucleotide-binding</keyword>
<dbReference type="GO" id="GO:0000155">
    <property type="term" value="F:phosphorelay sensor kinase activity"/>
    <property type="evidence" value="ECO:0007669"/>
    <property type="project" value="InterPro"/>
</dbReference>
<gene>
    <name evidence="12" type="ORF">E6W39_36440</name>
</gene>
<sequence length="400" mass="41445">MDGSRGNTPWYRSTAVEVLVALGYALVFLSPGAVEPALRAWLVAGALLTVVAPLPLRWRRPRTVFCVVLVGNLVACCLGVVRDPLLAAAFALYPVALGAAPRERRGVLRTGVGPAAALLVLAAATGGVGVAASAVRTAVLGALALAGSWALARAAAGRRAQAERAVAEAARRAVTEERLRLARELHDVVSGTLGVILVHASVGRHLADQEPARALDALGLIETASREAVAEMREMLDILRTDSSPGDADEPLRARLLRVVDTARAVGVETSAEFAGLDVLPPWVDQAVHRIVQEGLTNVIRHAAPTRCRVRVSVRAQRAEVEITDAGPAGAAPLPPGLSFGRGLTGVRERVTALDGTLTAGPLSGGGFRLLAAIPLGAGPADKVVGEGVPRSRMGEEAGR</sequence>
<evidence type="ECO:0000256" key="4">
    <source>
        <dbReference type="ARBA" id="ARBA00022679"/>
    </source>
</evidence>
<comment type="caution">
    <text evidence="12">The sequence shown here is derived from an EMBL/GenBank/DDBJ whole genome shotgun (WGS) entry which is preliminary data.</text>
</comment>
<evidence type="ECO:0000256" key="1">
    <source>
        <dbReference type="ARBA" id="ARBA00000085"/>
    </source>
</evidence>
<dbReference type="Pfam" id="PF02518">
    <property type="entry name" value="HATPase_c"/>
    <property type="match status" value="1"/>
</dbReference>
<dbReference type="GO" id="GO:0016020">
    <property type="term" value="C:membrane"/>
    <property type="evidence" value="ECO:0007669"/>
    <property type="project" value="InterPro"/>
</dbReference>
<dbReference type="Pfam" id="PF07730">
    <property type="entry name" value="HisKA_3"/>
    <property type="match status" value="1"/>
</dbReference>
<dbReference type="OrthoDB" id="227596at2"/>
<evidence type="ECO:0000256" key="2">
    <source>
        <dbReference type="ARBA" id="ARBA00012438"/>
    </source>
</evidence>
<organism evidence="12 13">
    <name type="scientific">Kitasatospora acidiphila</name>
    <dbReference type="NCBI Taxonomy" id="2567942"/>
    <lineage>
        <taxon>Bacteria</taxon>
        <taxon>Bacillati</taxon>
        <taxon>Actinomycetota</taxon>
        <taxon>Actinomycetes</taxon>
        <taxon>Kitasatosporales</taxon>
        <taxon>Streptomycetaceae</taxon>
        <taxon>Kitasatospora</taxon>
    </lineage>
</organism>
<dbReference type="GO" id="GO:0046983">
    <property type="term" value="F:protein dimerization activity"/>
    <property type="evidence" value="ECO:0007669"/>
    <property type="project" value="InterPro"/>
</dbReference>
<evidence type="ECO:0000313" key="13">
    <source>
        <dbReference type="Proteomes" id="UP000319103"/>
    </source>
</evidence>
<dbReference type="RefSeq" id="WP_141637097.1">
    <property type="nucleotide sequence ID" value="NZ_VIGB01000003.1"/>
</dbReference>
<dbReference type="Gene3D" id="3.30.565.10">
    <property type="entry name" value="Histidine kinase-like ATPase, C-terminal domain"/>
    <property type="match status" value="1"/>
</dbReference>
<dbReference type="CDD" id="cd16917">
    <property type="entry name" value="HATPase_UhpB-NarQ-NarX-like"/>
    <property type="match status" value="1"/>
</dbReference>
<evidence type="ECO:0000256" key="7">
    <source>
        <dbReference type="ARBA" id="ARBA00022840"/>
    </source>
</evidence>
<feature type="transmembrane region" description="Helical" evidence="9">
    <location>
        <begin position="63"/>
        <end position="81"/>
    </location>
</feature>
<keyword evidence="7" id="KW-0067">ATP-binding</keyword>
<dbReference type="InterPro" id="IPR011712">
    <property type="entry name" value="Sig_transdc_His_kin_sub3_dim/P"/>
</dbReference>
<feature type="transmembrane region" description="Helical" evidence="9">
    <location>
        <begin position="15"/>
        <end position="34"/>
    </location>
</feature>
<accession>A0A540WCC2</accession>
<keyword evidence="9" id="KW-1133">Transmembrane helix</keyword>
<proteinExistence type="predicted"/>
<dbReference type="InterPro" id="IPR036890">
    <property type="entry name" value="HATPase_C_sf"/>
</dbReference>
<dbReference type="GO" id="GO:0005524">
    <property type="term" value="F:ATP binding"/>
    <property type="evidence" value="ECO:0007669"/>
    <property type="project" value="UniProtKB-KW"/>
</dbReference>
<dbReference type="PANTHER" id="PTHR24421:SF10">
    <property type="entry name" value="NITRATE_NITRITE SENSOR PROTEIN NARQ"/>
    <property type="match status" value="1"/>
</dbReference>
<dbReference type="EMBL" id="VIGB01000003">
    <property type="protein sequence ID" value="TQF06685.1"/>
    <property type="molecule type" value="Genomic_DNA"/>
</dbReference>
<dbReference type="SUPFAM" id="SSF55874">
    <property type="entry name" value="ATPase domain of HSP90 chaperone/DNA topoisomerase II/histidine kinase"/>
    <property type="match status" value="1"/>
</dbReference>
<dbReference type="Gene3D" id="1.20.5.1930">
    <property type="match status" value="1"/>
</dbReference>